<dbReference type="STRING" id="3708.A0A078IA91"/>
<dbReference type="EMBL" id="HG994370">
    <property type="protein sequence ID" value="CAF2055457.1"/>
    <property type="molecule type" value="Genomic_DNA"/>
</dbReference>
<dbReference type="KEGG" id="bna:106406060"/>
<reference evidence="2 3" key="1">
    <citation type="journal article" date="2014" name="Science">
        <title>Plant genetics. Early allopolyploid evolution in the post-Neolithic Brassica napus oilseed genome.</title>
        <authorList>
            <person name="Chalhoub B."/>
            <person name="Denoeud F."/>
            <person name="Liu S."/>
            <person name="Parkin I.A."/>
            <person name="Tang H."/>
            <person name="Wang X."/>
            <person name="Chiquet J."/>
            <person name="Belcram H."/>
            <person name="Tong C."/>
            <person name="Samans B."/>
            <person name="Correa M."/>
            <person name="Da Silva C."/>
            <person name="Just J."/>
            <person name="Falentin C."/>
            <person name="Koh C.S."/>
            <person name="Le Clainche I."/>
            <person name="Bernard M."/>
            <person name="Bento P."/>
            <person name="Noel B."/>
            <person name="Labadie K."/>
            <person name="Alberti A."/>
            <person name="Charles M."/>
            <person name="Arnaud D."/>
            <person name="Guo H."/>
            <person name="Daviaud C."/>
            <person name="Alamery S."/>
            <person name="Jabbari K."/>
            <person name="Zhao M."/>
            <person name="Edger P.P."/>
            <person name="Chelaifa H."/>
            <person name="Tack D."/>
            <person name="Lassalle G."/>
            <person name="Mestiri I."/>
            <person name="Schnel N."/>
            <person name="Le Paslier M.C."/>
            <person name="Fan G."/>
            <person name="Renault V."/>
            <person name="Bayer P.E."/>
            <person name="Golicz A.A."/>
            <person name="Manoli S."/>
            <person name="Lee T.H."/>
            <person name="Thi V.H."/>
            <person name="Chalabi S."/>
            <person name="Hu Q."/>
            <person name="Fan C."/>
            <person name="Tollenaere R."/>
            <person name="Lu Y."/>
            <person name="Battail C."/>
            <person name="Shen J."/>
            <person name="Sidebottom C.H."/>
            <person name="Wang X."/>
            <person name="Canaguier A."/>
            <person name="Chauveau A."/>
            <person name="Berard A."/>
            <person name="Deniot G."/>
            <person name="Guan M."/>
            <person name="Liu Z."/>
            <person name="Sun F."/>
            <person name="Lim Y.P."/>
            <person name="Lyons E."/>
            <person name="Town C.D."/>
            <person name="Bancroft I."/>
            <person name="Wang X."/>
            <person name="Meng J."/>
            <person name="Ma J."/>
            <person name="Pires J.C."/>
            <person name="King G.J."/>
            <person name="Brunel D."/>
            <person name="Delourme R."/>
            <person name="Renard M."/>
            <person name="Aury J.M."/>
            <person name="Adams K.L."/>
            <person name="Batley J."/>
            <person name="Snowdon R.J."/>
            <person name="Tost J."/>
            <person name="Edwards D."/>
            <person name="Zhou Y."/>
            <person name="Hua W."/>
            <person name="Sharpe A.G."/>
            <person name="Paterson A.H."/>
            <person name="Guan C."/>
            <person name="Wincker P."/>
        </authorList>
    </citation>
    <scope>NUCLEOTIDE SEQUENCE [LARGE SCALE GENOMIC DNA]</scope>
    <source>
        <strain evidence="3">cv. Darmor-bzh</strain>
    </source>
</reference>
<dbReference type="AlphaFoldDB" id="A0A078IA91"/>
<name>A0A078IA91_BRANA</name>
<accession>A0A078IA91</accession>
<evidence type="ECO:0000313" key="3">
    <source>
        <dbReference type="Proteomes" id="UP000028999"/>
    </source>
</evidence>
<dbReference type="OrthoDB" id="696337at2759"/>
<organism evidence="2 3">
    <name type="scientific">Brassica napus</name>
    <name type="common">Rape</name>
    <dbReference type="NCBI Taxonomy" id="3708"/>
    <lineage>
        <taxon>Eukaryota</taxon>
        <taxon>Viridiplantae</taxon>
        <taxon>Streptophyta</taxon>
        <taxon>Embryophyta</taxon>
        <taxon>Tracheophyta</taxon>
        <taxon>Spermatophyta</taxon>
        <taxon>Magnoliopsida</taxon>
        <taxon>eudicotyledons</taxon>
        <taxon>Gunneridae</taxon>
        <taxon>Pentapetalae</taxon>
        <taxon>rosids</taxon>
        <taxon>malvids</taxon>
        <taxon>Brassicales</taxon>
        <taxon>Brassicaceae</taxon>
        <taxon>Brassiceae</taxon>
        <taxon>Brassica</taxon>
    </lineage>
</organism>
<dbReference type="Gramene" id="CDY47820">
    <property type="protein sequence ID" value="CDY47820"/>
    <property type="gene ID" value="GSBRNA2T00088279001"/>
</dbReference>
<gene>
    <name evidence="2" type="primary">BnaC06g05230D</name>
    <name evidence="1" type="ORF">DARMORV10_C06P07380.1</name>
    <name evidence="2" type="ORF">GSBRNA2T00088279001</name>
</gene>
<dbReference type="EMBL" id="LK032739">
    <property type="protein sequence ID" value="CDY47820.1"/>
    <property type="molecule type" value="Genomic_DNA"/>
</dbReference>
<evidence type="ECO:0000313" key="1">
    <source>
        <dbReference type="EMBL" id="CAF2055457.1"/>
    </source>
</evidence>
<dbReference type="PANTHER" id="PTHR33265:SF56">
    <property type="entry name" value="AVR9_CF-9 RAPIDLY ELICITED PROTEIN"/>
    <property type="match status" value="1"/>
</dbReference>
<dbReference type="RefSeq" id="XP_013702109.1">
    <property type="nucleotide sequence ID" value="XM_013846655.3"/>
</dbReference>
<sequence length="186" mass="20700">MDHQNVQITKKLWNVVRFLLYIIRKRVRKHKLIADFSATLKRGKNLMFHHRRRVHAADSTSSNALNAASSAAATAHLSHSSLFSCVQTPQTLDDDAAAARAVLELLNGVSDKGNVTPEAFSKALSLYFPGFGRTPLVRPLRVTDSPFPLTPGNGDVARRQVNQAADDFIKNFYNNLNQQKKMLESS</sequence>
<reference evidence="1" key="3">
    <citation type="submission" date="2021-01" db="EMBL/GenBank/DDBJ databases">
        <authorList>
            <consortium name="Genoscope - CEA"/>
            <person name="William W."/>
        </authorList>
    </citation>
    <scope>NUCLEOTIDE SEQUENCE</scope>
</reference>
<evidence type="ECO:0000313" key="2">
    <source>
        <dbReference type="EMBL" id="CDY47820.1"/>
    </source>
</evidence>
<keyword evidence="3" id="KW-1185">Reference proteome</keyword>
<reference evidence="2" key="2">
    <citation type="submission" date="2014-06" db="EMBL/GenBank/DDBJ databases">
        <authorList>
            <person name="Genoscope - CEA"/>
        </authorList>
    </citation>
    <scope>NUCLEOTIDE SEQUENCE</scope>
</reference>
<dbReference type="GeneID" id="106406060"/>
<proteinExistence type="predicted"/>
<dbReference type="PaxDb" id="3708-A0A078IA91"/>
<dbReference type="Proteomes" id="UP001295469">
    <property type="component" value="Chromosome C06"/>
</dbReference>
<dbReference type="Proteomes" id="UP000028999">
    <property type="component" value="Unassembled WGS sequence"/>
</dbReference>
<dbReference type="OMA" id="VEPNMAR"/>
<dbReference type="PANTHER" id="PTHR33265">
    <property type="entry name" value="AVR9/CF-9 RAPIDLY ELICITED PROTEIN-RELATED"/>
    <property type="match status" value="1"/>
</dbReference>
<protein>
    <submittedName>
        <fullName evidence="1">(rape) hypothetical protein</fullName>
    </submittedName>
    <submittedName>
        <fullName evidence="2">BnaC06g05230D protein</fullName>
    </submittedName>
</protein>